<evidence type="ECO:0000313" key="1">
    <source>
        <dbReference type="EMBL" id="KKU80947.1"/>
    </source>
</evidence>
<accession>A0A0G1TGK3</accession>
<organism evidence="1 2">
    <name type="scientific">Candidatus Gottesmanbacteria bacterium GW2011_GWA1_47_8</name>
    <dbReference type="NCBI Taxonomy" id="1618438"/>
    <lineage>
        <taxon>Bacteria</taxon>
        <taxon>Candidatus Gottesmaniibacteriota</taxon>
    </lineage>
</organism>
<name>A0A0G1TGK3_9BACT</name>
<reference evidence="1 2" key="1">
    <citation type="journal article" date="2015" name="Nature">
        <title>rRNA introns, odd ribosomes, and small enigmatic genomes across a large radiation of phyla.</title>
        <authorList>
            <person name="Brown C.T."/>
            <person name="Hug L.A."/>
            <person name="Thomas B.C."/>
            <person name="Sharon I."/>
            <person name="Castelle C.J."/>
            <person name="Singh A."/>
            <person name="Wilkins M.J."/>
            <person name="Williams K.H."/>
            <person name="Banfield J.F."/>
        </authorList>
    </citation>
    <scope>NUCLEOTIDE SEQUENCE [LARGE SCALE GENOMIC DNA]</scope>
</reference>
<dbReference type="Proteomes" id="UP000034212">
    <property type="component" value="Unassembled WGS sequence"/>
</dbReference>
<comment type="caution">
    <text evidence="1">The sequence shown here is derived from an EMBL/GenBank/DDBJ whole genome shotgun (WGS) entry which is preliminary data.</text>
</comment>
<evidence type="ECO:0000313" key="2">
    <source>
        <dbReference type="Proteomes" id="UP000034212"/>
    </source>
</evidence>
<dbReference type="EMBL" id="LCOQ01000005">
    <property type="protein sequence ID" value="KKU80947.1"/>
    <property type="molecule type" value="Genomic_DNA"/>
</dbReference>
<gene>
    <name evidence="1" type="ORF">UY08_C0005G0004</name>
</gene>
<sequence length="80" mass="9229">MITSKDVAMLIAAMRSVFVTKDDLNRFVTKDDLVSFKDEILKQIQDLRDDVAIVTGYRDMIEQHETDIEAIKKHFKLPSS</sequence>
<proteinExistence type="predicted"/>
<dbReference type="AlphaFoldDB" id="A0A0G1TGK3"/>
<protein>
    <submittedName>
        <fullName evidence="1">Uncharacterized protein</fullName>
    </submittedName>
</protein>